<evidence type="ECO:0000256" key="1">
    <source>
        <dbReference type="ARBA" id="ARBA00004167"/>
    </source>
</evidence>
<dbReference type="InterPro" id="IPR036138">
    <property type="entry name" value="PBP_dimer_sf"/>
</dbReference>
<dbReference type="Gene3D" id="3.40.710.10">
    <property type="entry name" value="DD-peptidase/beta-lactamase superfamily"/>
    <property type="match status" value="1"/>
</dbReference>
<comment type="caution">
    <text evidence="17">The sequence shown here is derived from an EMBL/GenBank/DDBJ whole genome shotgun (WGS) entry which is preliminary data.</text>
</comment>
<evidence type="ECO:0000259" key="15">
    <source>
        <dbReference type="Pfam" id="PF00905"/>
    </source>
</evidence>
<evidence type="ECO:0000256" key="4">
    <source>
        <dbReference type="ARBA" id="ARBA00022519"/>
    </source>
</evidence>
<reference evidence="17 18" key="1">
    <citation type="submission" date="2018-11" db="EMBL/GenBank/DDBJ databases">
        <title>Genomes From Bacteria Associated with the Canine Oral Cavity: a Test Case for Automated Genome-Based Taxonomic Assignment.</title>
        <authorList>
            <person name="Coil D.A."/>
            <person name="Jospin G."/>
            <person name="Darling A.E."/>
            <person name="Wallis C."/>
            <person name="Davis I.J."/>
            <person name="Harris S."/>
            <person name="Eisen J.A."/>
            <person name="Holcombe L.J."/>
            <person name="O'Flynn C."/>
        </authorList>
    </citation>
    <scope>NUCLEOTIDE SEQUENCE [LARGE SCALE GENOMIC DNA]</scope>
    <source>
        <strain evidence="17 18">OH2617_COT-023</strain>
    </source>
</reference>
<name>A0A3P1XJF3_TANFO</name>
<keyword evidence="13" id="KW-0961">Cell wall biogenesis/degradation</keyword>
<evidence type="ECO:0000313" key="17">
    <source>
        <dbReference type="EMBL" id="RRD58889.1"/>
    </source>
</evidence>
<evidence type="ECO:0000313" key="18">
    <source>
        <dbReference type="Proteomes" id="UP000278609"/>
    </source>
</evidence>
<evidence type="ECO:0000256" key="12">
    <source>
        <dbReference type="ARBA" id="ARBA00023136"/>
    </source>
</evidence>
<keyword evidence="11 14" id="KW-1133">Transmembrane helix</keyword>
<evidence type="ECO:0000256" key="8">
    <source>
        <dbReference type="ARBA" id="ARBA00022801"/>
    </source>
</evidence>
<comment type="subcellular location">
    <subcellularLocation>
        <location evidence="2">Cell membrane</location>
    </subcellularLocation>
    <subcellularLocation>
        <location evidence="1">Membrane</location>
        <topology evidence="1">Single-pass membrane protein</topology>
    </subcellularLocation>
</comment>
<proteinExistence type="predicted"/>
<evidence type="ECO:0000256" key="5">
    <source>
        <dbReference type="ARBA" id="ARBA00022645"/>
    </source>
</evidence>
<dbReference type="OrthoDB" id="9766847at2"/>
<feature type="domain" description="Penicillin-binding protein dimerisation" evidence="16">
    <location>
        <begin position="56"/>
        <end position="226"/>
    </location>
</feature>
<keyword evidence="4" id="KW-0997">Cell inner membrane</keyword>
<dbReference type="InterPro" id="IPR005311">
    <property type="entry name" value="PBP_dimer"/>
</dbReference>
<dbReference type="GO" id="GO:0008658">
    <property type="term" value="F:penicillin binding"/>
    <property type="evidence" value="ECO:0007669"/>
    <property type="project" value="InterPro"/>
</dbReference>
<dbReference type="NCBIfam" id="TIGR03423">
    <property type="entry name" value="pbp2_mrdA"/>
    <property type="match status" value="1"/>
</dbReference>
<accession>A0A3P1XJF3</accession>
<feature type="domain" description="Penicillin-binding protein transpeptidase" evidence="15">
    <location>
        <begin position="264"/>
        <end position="586"/>
    </location>
</feature>
<evidence type="ECO:0000256" key="2">
    <source>
        <dbReference type="ARBA" id="ARBA00004236"/>
    </source>
</evidence>
<dbReference type="GO" id="GO:0009002">
    <property type="term" value="F:serine-type D-Ala-D-Ala carboxypeptidase activity"/>
    <property type="evidence" value="ECO:0007669"/>
    <property type="project" value="InterPro"/>
</dbReference>
<dbReference type="GO" id="GO:0005886">
    <property type="term" value="C:plasma membrane"/>
    <property type="evidence" value="ECO:0007669"/>
    <property type="project" value="UniProtKB-SubCell"/>
</dbReference>
<dbReference type="GO" id="GO:0008360">
    <property type="term" value="P:regulation of cell shape"/>
    <property type="evidence" value="ECO:0007669"/>
    <property type="project" value="UniProtKB-KW"/>
</dbReference>
<dbReference type="InterPro" id="IPR050515">
    <property type="entry name" value="Beta-lactam/transpept"/>
</dbReference>
<dbReference type="Pfam" id="PF03717">
    <property type="entry name" value="PBP_dimer"/>
    <property type="match status" value="1"/>
</dbReference>
<keyword evidence="7 14" id="KW-0812">Transmembrane</keyword>
<dbReference type="Proteomes" id="UP000278609">
    <property type="component" value="Unassembled WGS sequence"/>
</dbReference>
<dbReference type="EMBL" id="RQYS01000056">
    <property type="protein sequence ID" value="RRD58889.1"/>
    <property type="molecule type" value="Genomic_DNA"/>
</dbReference>
<dbReference type="SUPFAM" id="SSF56601">
    <property type="entry name" value="beta-lactamase/transpeptidase-like"/>
    <property type="match status" value="1"/>
</dbReference>
<evidence type="ECO:0000256" key="6">
    <source>
        <dbReference type="ARBA" id="ARBA00022670"/>
    </source>
</evidence>
<evidence type="ECO:0000256" key="13">
    <source>
        <dbReference type="ARBA" id="ARBA00023316"/>
    </source>
</evidence>
<dbReference type="RefSeq" id="WP_124752383.1">
    <property type="nucleotide sequence ID" value="NZ_RQYS01000056.1"/>
</dbReference>
<dbReference type="InterPro" id="IPR012338">
    <property type="entry name" value="Beta-lactam/transpept-like"/>
</dbReference>
<dbReference type="GO" id="GO:0071555">
    <property type="term" value="P:cell wall organization"/>
    <property type="evidence" value="ECO:0007669"/>
    <property type="project" value="UniProtKB-KW"/>
</dbReference>
<dbReference type="Pfam" id="PF00905">
    <property type="entry name" value="Transpeptidase"/>
    <property type="match status" value="1"/>
</dbReference>
<dbReference type="InterPro" id="IPR001460">
    <property type="entry name" value="PCN-bd_Tpept"/>
</dbReference>
<evidence type="ECO:0000256" key="3">
    <source>
        <dbReference type="ARBA" id="ARBA00022475"/>
    </source>
</evidence>
<evidence type="ECO:0000256" key="9">
    <source>
        <dbReference type="ARBA" id="ARBA00022960"/>
    </source>
</evidence>
<dbReference type="GO" id="GO:0006508">
    <property type="term" value="P:proteolysis"/>
    <property type="evidence" value="ECO:0007669"/>
    <property type="project" value="UniProtKB-KW"/>
</dbReference>
<dbReference type="GO" id="GO:0071972">
    <property type="term" value="F:peptidoglycan L,D-transpeptidase activity"/>
    <property type="evidence" value="ECO:0007669"/>
    <property type="project" value="TreeGrafter"/>
</dbReference>
<keyword evidence="5" id="KW-0121">Carboxypeptidase</keyword>
<keyword evidence="3" id="KW-1003">Cell membrane</keyword>
<dbReference type="GO" id="GO:0009252">
    <property type="term" value="P:peptidoglycan biosynthetic process"/>
    <property type="evidence" value="ECO:0007669"/>
    <property type="project" value="UniProtKB-KW"/>
</dbReference>
<keyword evidence="6" id="KW-0645">Protease</keyword>
<dbReference type="InterPro" id="IPR017790">
    <property type="entry name" value="Penicillin-binding_protein_2"/>
</dbReference>
<evidence type="ECO:0000256" key="10">
    <source>
        <dbReference type="ARBA" id="ARBA00022984"/>
    </source>
</evidence>
<feature type="transmembrane region" description="Helical" evidence="14">
    <location>
        <begin position="12"/>
        <end position="34"/>
    </location>
</feature>
<dbReference type="FunFam" id="3.40.710.10:FF:000024">
    <property type="entry name" value="Penicillin-binding protein 2"/>
    <property type="match status" value="1"/>
</dbReference>
<dbReference type="PANTHER" id="PTHR30627">
    <property type="entry name" value="PEPTIDOGLYCAN D,D-TRANSPEPTIDASE"/>
    <property type="match status" value="1"/>
</dbReference>
<dbReference type="SUPFAM" id="SSF56519">
    <property type="entry name" value="Penicillin binding protein dimerisation domain"/>
    <property type="match status" value="1"/>
</dbReference>
<dbReference type="Gene3D" id="3.90.1310.10">
    <property type="entry name" value="Penicillin-binding protein 2a (Domain 2)"/>
    <property type="match status" value="1"/>
</dbReference>
<evidence type="ECO:0000256" key="14">
    <source>
        <dbReference type="SAM" id="Phobius"/>
    </source>
</evidence>
<organism evidence="17 18">
    <name type="scientific">Tannerella forsythia</name>
    <name type="common">Bacteroides forsythus</name>
    <dbReference type="NCBI Taxonomy" id="28112"/>
    <lineage>
        <taxon>Bacteria</taxon>
        <taxon>Pseudomonadati</taxon>
        <taxon>Bacteroidota</taxon>
        <taxon>Bacteroidia</taxon>
        <taxon>Bacteroidales</taxon>
        <taxon>Tannerellaceae</taxon>
        <taxon>Tannerella</taxon>
    </lineage>
</organism>
<protein>
    <submittedName>
        <fullName evidence="17">Penicillin-binding protein 2</fullName>
    </submittedName>
</protein>
<sequence>MENPKTKYAYEIRRFIIIGGVIFVILIYVVRLFFLQLVNVEYKASADNNAFLKKTLYPARGVIYDRNDKLLVYNQPAYDVMLIMREIQPFDTLDFCRTVGITKEIFDKRIADIKNRALNPGYSSYVPQVFMNQLSTNEYGILQEKLYKFPGFYIQNRTVREYTYPNAALLLGNIGEVNRRDIRADDYYVQGDYAGRAGVERSYEKVLRGEKGVEILLRDAHGRIKGRYEEGLHDMAPVSGKNLKLSIDIELQIYAEQLLHNKLGSIVMIEPSTGEVLCLATSPSYDPNLLVGRQRGKNHLLLENDPLKPLFDRSIMGTYPPGSTFKTTQGLTFLQEGVITPERMYSCARGYTFRGGKPACHGHGSPLALVPAIATSCNSYFCWGLHDMLDSRKRYPTVQDAFEKWKGYMVSMGFGYQLGIDLPSEQRGYIPNSKVYDKYYRGRWNSSTIISIAIGQGEILATPLQICNLASTIANRGYYIVPHVVKEIEDTALDSIYTNRKQTLVDTKHYEVIAQGMRAAVVGGTCRGLNIKDVEVCGKTGTAENPHGKDHSACMAFAPYHEPKVAIAVYVENGGFGATIAVPMARLMLERYFYGEVTPESKGMYEDRILNTVILPSHVP</sequence>
<keyword evidence="12 14" id="KW-0472">Membrane</keyword>
<dbReference type="Gene3D" id="3.30.1390.30">
    <property type="entry name" value="Penicillin-binding protein 2a, domain 3"/>
    <property type="match status" value="1"/>
</dbReference>
<keyword evidence="9" id="KW-0133">Cell shape</keyword>
<keyword evidence="10" id="KW-0573">Peptidoglycan synthesis</keyword>
<dbReference type="PANTHER" id="PTHR30627:SF2">
    <property type="entry name" value="PEPTIDOGLYCAN D,D-TRANSPEPTIDASE MRDA"/>
    <property type="match status" value="1"/>
</dbReference>
<evidence type="ECO:0000256" key="11">
    <source>
        <dbReference type="ARBA" id="ARBA00022989"/>
    </source>
</evidence>
<gene>
    <name evidence="17" type="primary">mrdA</name>
    <name evidence="17" type="ORF">EII40_11540</name>
</gene>
<evidence type="ECO:0000259" key="16">
    <source>
        <dbReference type="Pfam" id="PF03717"/>
    </source>
</evidence>
<evidence type="ECO:0000256" key="7">
    <source>
        <dbReference type="ARBA" id="ARBA00022692"/>
    </source>
</evidence>
<dbReference type="AlphaFoldDB" id="A0A3P1XJF3"/>
<keyword evidence="8" id="KW-0378">Hydrolase</keyword>